<name>A0A2H3DAA3_ARMGA</name>
<proteinExistence type="predicted"/>
<keyword evidence="2" id="KW-1185">Reference proteome</keyword>
<reference evidence="2" key="1">
    <citation type="journal article" date="2017" name="Nat. Ecol. Evol.">
        <title>Genome expansion and lineage-specific genetic innovations in the forest pathogenic fungi Armillaria.</title>
        <authorList>
            <person name="Sipos G."/>
            <person name="Prasanna A.N."/>
            <person name="Walter M.C."/>
            <person name="O'Connor E."/>
            <person name="Balint B."/>
            <person name="Krizsan K."/>
            <person name="Kiss B."/>
            <person name="Hess J."/>
            <person name="Varga T."/>
            <person name="Slot J."/>
            <person name="Riley R."/>
            <person name="Boka B."/>
            <person name="Rigling D."/>
            <person name="Barry K."/>
            <person name="Lee J."/>
            <person name="Mihaltcheva S."/>
            <person name="LaButti K."/>
            <person name="Lipzen A."/>
            <person name="Waldron R."/>
            <person name="Moloney N.M."/>
            <person name="Sperisen C."/>
            <person name="Kredics L."/>
            <person name="Vagvoelgyi C."/>
            <person name="Patrignani A."/>
            <person name="Fitzpatrick D."/>
            <person name="Nagy I."/>
            <person name="Doyle S."/>
            <person name="Anderson J.B."/>
            <person name="Grigoriev I.V."/>
            <person name="Gueldener U."/>
            <person name="Muensterkoetter M."/>
            <person name="Nagy L.G."/>
        </authorList>
    </citation>
    <scope>NUCLEOTIDE SEQUENCE [LARGE SCALE GENOMIC DNA]</scope>
    <source>
        <strain evidence="2">Ar21-2</strain>
    </source>
</reference>
<dbReference type="EMBL" id="KZ293663">
    <property type="protein sequence ID" value="PBK91040.1"/>
    <property type="molecule type" value="Genomic_DNA"/>
</dbReference>
<evidence type="ECO:0000313" key="1">
    <source>
        <dbReference type="EMBL" id="PBK91040.1"/>
    </source>
</evidence>
<dbReference type="InParanoid" id="A0A2H3DAA3"/>
<evidence type="ECO:0000313" key="2">
    <source>
        <dbReference type="Proteomes" id="UP000217790"/>
    </source>
</evidence>
<dbReference type="Proteomes" id="UP000217790">
    <property type="component" value="Unassembled WGS sequence"/>
</dbReference>
<protein>
    <submittedName>
        <fullName evidence="1">Uncharacterized protein</fullName>
    </submittedName>
</protein>
<accession>A0A2H3DAA3</accession>
<gene>
    <name evidence="1" type="ORF">ARMGADRAFT_933245</name>
</gene>
<dbReference type="OrthoDB" id="2748942at2759"/>
<sequence>IRCEQSNCKFSLFHPASCKSPACQRTCWQYLRYPEQHSPNINGYCPFCAQAMGYHT</sequence>
<feature type="non-terminal residue" evidence="1">
    <location>
        <position position="1"/>
    </location>
</feature>
<organism evidence="1 2">
    <name type="scientific">Armillaria gallica</name>
    <name type="common">Bulbous honey fungus</name>
    <name type="synonym">Armillaria bulbosa</name>
    <dbReference type="NCBI Taxonomy" id="47427"/>
    <lineage>
        <taxon>Eukaryota</taxon>
        <taxon>Fungi</taxon>
        <taxon>Dikarya</taxon>
        <taxon>Basidiomycota</taxon>
        <taxon>Agaricomycotina</taxon>
        <taxon>Agaricomycetes</taxon>
        <taxon>Agaricomycetidae</taxon>
        <taxon>Agaricales</taxon>
        <taxon>Marasmiineae</taxon>
        <taxon>Physalacriaceae</taxon>
        <taxon>Armillaria</taxon>
    </lineage>
</organism>
<dbReference type="AlphaFoldDB" id="A0A2H3DAA3"/>